<protein>
    <submittedName>
        <fullName evidence="2">Uncharacterized protein</fullName>
    </submittedName>
</protein>
<accession>A0A428UKG2</accession>
<gene>
    <name evidence="2" type="ORF">CDV31_005295</name>
</gene>
<evidence type="ECO:0000256" key="1">
    <source>
        <dbReference type="SAM" id="MobiDB-lite"/>
    </source>
</evidence>
<feature type="compositionally biased region" description="Polar residues" evidence="1">
    <location>
        <begin position="97"/>
        <end position="110"/>
    </location>
</feature>
<feature type="region of interest" description="Disordered" evidence="1">
    <location>
        <begin position="97"/>
        <end position="132"/>
    </location>
</feature>
<feature type="compositionally biased region" description="Polar residues" evidence="1">
    <location>
        <begin position="118"/>
        <end position="132"/>
    </location>
</feature>
<dbReference type="Proteomes" id="UP000288429">
    <property type="component" value="Unassembled WGS sequence"/>
</dbReference>
<evidence type="ECO:0000313" key="2">
    <source>
        <dbReference type="EMBL" id="RSM14713.1"/>
    </source>
</evidence>
<organism evidence="2 3">
    <name type="scientific">Fusarium ambrosium</name>
    <dbReference type="NCBI Taxonomy" id="131363"/>
    <lineage>
        <taxon>Eukaryota</taxon>
        <taxon>Fungi</taxon>
        <taxon>Dikarya</taxon>
        <taxon>Ascomycota</taxon>
        <taxon>Pezizomycotina</taxon>
        <taxon>Sordariomycetes</taxon>
        <taxon>Hypocreomycetidae</taxon>
        <taxon>Hypocreales</taxon>
        <taxon>Nectriaceae</taxon>
        <taxon>Fusarium</taxon>
        <taxon>Fusarium solani species complex</taxon>
    </lineage>
</organism>
<keyword evidence="3" id="KW-1185">Reference proteome</keyword>
<proteinExistence type="predicted"/>
<name>A0A428UKG2_9HYPO</name>
<comment type="caution">
    <text evidence="2">The sequence shown here is derived from an EMBL/GenBank/DDBJ whole genome shotgun (WGS) entry which is preliminary data.</text>
</comment>
<dbReference type="EMBL" id="NIZV01000054">
    <property type="protein sequence ID" value="RSM14713.1"/>
    <property type="molecule type" value="Genomic_DNA"/>
</dbReference>
<sequence>MNVMKDGDNFAVVEGLTKDLIGQDLTITNQSPRLIWGMNSGTQPTSQNTLEDRVGNMIRACRHPLSGDPLGLNDEVFSLLGAQGKDNCVNEDLFTAATSPGSRTSESQADLSGMASLRRTSPLQKYQLSPYQ</sequence>
<dbReference type="AlphaFoldDB" id="A0A428UKG2"/>
<reference evidence="2 3" key="1">
    <citation type="submission" date="2017-06" db="EMBL/GenBank/DDBJ databases">
        <title>Cmopartive genomic analysis of Ambrosia Fusariam Clade fungi.</title>
        <authorList>
            <person name="Stajich J.E."/>
            <person name="Carrillo J."/>
            <person name="Kijimoto T."/>
            <person name="Eskalen A."/>
            <person name="O'Donnell K."/>
            <person name="Kasson M."/>
        </authorList>
    </citation>
    <scope>NUCLEOTIDE SEQUENCE [LARGE SCALE GENOMIC DNA]</scope>
    <source>
        <strain evidence="2 3">NRRL 20438</strain>
    </source>
</reference>
<evidence type="ECO:0000313" key="3">
    <source>
        <dbReference type="Proteomes" id="UP000288429"/>
    </source>
</evidence>